<dbReference type="HOGENOM" id="CLU_072991_1_0_11"/>
<dbReference type="eggNOG" id="COG0346">
    <property type="taxonomic scope" value="Bacteria"/>
</dbReference>
<feature type="domain" description="Glyoxalase-like" evidence="1">
    <location>
        <begin position="8"/>
        <end position="223"/>
    </location>
</feature>
<dbReference type="InterPro" id="IPR029068">
    <property type="entry name" value="Glyas_Bleomycin-R_OHBP_Dase"/>
</dbReference>
<sequence length="329" mass="34536">MATEITRLHHAGHVVRDMSAALDLYRRLGFVTPAPGYPAMPPREGGEPEPFGAANTHADFLGDFLELATVVTADGQVPSDARLVPLQAPPDVLPTLVERIDTTRANLAECLERFEGLHILMFSSSDIDVTATRLTGAGVGHGGVNTVRRPAGGEVETVRYLEIDGARPGLEAEGRIGVVADLDPRVQATRLVDHPNGAVGLVDAVLCTADAELDAVQARYERYLGRAPRKEGPSRVFDLDGATLTLVPASGLAALFPGERAPALPALVSCTVAVHDLAAAENLLRNNKVPLVRTPSGDVFVPATAALGTAIAFRQAEESAGQGSATTVR</sequence>
<organism evidence="2 3">
    <name type="scientific">Amycolatopsis japonica</name>
    <dbReference type="NCBI Taxonomy" id="208439"/>
    <lineage>
        <taxon>Bacteria</taxon>
        <taxon>Bacillati</taxon>
        <taxon>Actinomycetota</taxon>
        <taxon>Actinomycetes</taxon>
        <taxon>Pseudonocardiales</taxon>
        <taxon>Pseudonocardiaceae</taxon>
        <taxon>Amycolatopsis</taxon>
        <taxon>Amycolatopsis japonica group</taxon>
    </lineage>
</organism>
<dbReference type="Gene3D" id="3.10.180.10">
    <property type="entry name" value="2,3-Dihydroxybiphenyl 1,2-Dioxygenase, domain 1"/>
    <property type="match status" value="1"/>
</dbReference>
<dbReference type="EMBL" id="CP008953">
    <property type="protein sequence ID" value="AIG77254.1"/>
    <property type="molecule type" value="Genomic_DNA"/>
</dbReference>
<dbReference type="InterPro" id="IPR025870">
    <property type="entry name" value="Glyoxalase-like_dom"/>
</dbReference>
<dbReference type="STRING" id="208439.AJAP_21980"/>
<dbReference type="Proteomes" id="UP000028492">
    <property type="component" value="Chromosome"/>
</dbReference>
<dbReference type="SUPFAM" id="SSF54593">
    <property type="entry name" value="Glyoxalase/Bleomycin resistance protein/Dihydroxybiphenyl dioxygenase"/>
    <property type="match status" value="1"/>
</dbReference>
<reference evidence="2 3" key="1">
    <citation type="journal article" date="2014" name="J. Biotechnol.">
        <title>Complete genome sequence of the actinobacterium Amycolatopsis japonica MG417-CF17(T) (=DSM 44213T) producing (S,S)-N,N'-ethylenediaminedisuccinic acid.</title>
        <authorList>
            <person name="Stegmann E."/>
            <person name="Albersmeier A."/>
            <person name="Spohn M."/>
            <person name="Gert H."/>
            <person name="Weber T."/>
            <person name="Wohlleben W."/>
            <person name="Kalinowski J."/>
            <person name="Ruckert C."/>
        </authorList>
    </citation>
    <scope>NUCLEOTIDE SEQUENCE [LARGE SCALE GENOMIC DNA]</scope>
    <source>
        <strain evidence="3">MG417-CF17 (DSM 44213)</strain>
    </source>
</reference>
<evidence type="ECO:0000313" key="2">
    <source>
        <dbReference type="EMBL" id="AIG77254.1"/>
    </source>
</evidence>
<dbReference type="Pfam" id="PF13468">
    <property type="entry name" value="Glyoxalase_3"/>
    <property type="match status" value="1"/>
</dbReference>
<keyword evidence="3" id="KW-1185">Reference proteome</keyword>
<evidence type="ECO:0000259" key="1">
    <source>
        <dbReference type="Pfam" id="PF13468"/>
    </source>
</evidence>
<name>A0A075UXX9_9PSEU</name>
<evidence type="ECO:0000313" key="3">
    <source>
        <dbReference type="Proteomes" id="UP000028492"/>
    </source>
</evidence>
<accession>A0A075UXX9</accession>
<dbReference type="KEGG" id="aja:AJAP_21980"/>
<gene>
    <name evidence="2" type="ORF">AJAP_21980</name>
</gene>
<dbReference type="RefSeq" id="WP_038523577.1">
    <property type="nucleotide sequence ID" value="NZ_CP008953.1"/>
</dbReference>
<proteinExistence type="predicted"/>
<dbReference type="AlphaFoldDB" id="A0A075UXX9"/>
<protein>
    <recommendedName>
        <fullName evidence="1">Glyoxalase-like domain-containing protein</fullName>
    </recommendedName>
</protein>